<reference evidence="1 2" key="1">
    <citation type="journal article" date="2013" name="PLoS ONE">
        <title>Genomic analysis of Melioribacter roseus, facultatively anaerobic organotrophic bacterium representing a novel deep lineage within Bacteriodetes/Chlorobi group.</title>
        <authorList>
            <person name="Kadnikov V.V."/>
            <person name="Mardanov A.V."/>
            <person name="Podosokorskaya O.A."/>
            <person name="Gavrilov S.N."/>
            <person name="Kublanov I.V."/>
            <person name="Beletsky A.V."/>
            <person name="Bonch-Osmolovskaya E.A."/>
            <person name="Ravin N.V."/>
        </authorList>
    </citation>
    <scope>NUCLEOTIDE SEQUENCE [LARGE SCALE GENOMIC DNA]</scope>
    <source>
        <strain evidence="2">JCM 17771 / P3M-2</strain>
    </source>
</reference>
<proteinExistence type="predicted"/>
<dbReference type="STRING" id="1191523.MROS_0656"/>
<organism evidence="1 2">
    <name type="scientific">Melioribacter roseus (strain DSM 23840 / JCM 17771 / VKM B-2668 / P3M-2)</name>
    <dbReference type="NCBI Taxonomy" id="1191523"/>
    <lineage>
        <taxon>Bacteria</taxon>
        <taxon>Pseudomonadati</taxon>
        <taxon>Ignavibacteriota</taxon>
        <taxon>Ignavibacteria</taxon>
        <taxon>Ignavibacteriales</taxon>
        <taxon>Melioribacteraceae</taxon>
        <taxon>Melioribacter</taxon>
    </lineage>
</organism>
<dbReference type="EMBL" id="CP003557">
    <property type="protein sequence ID" value="AFN73899.1"/>
    <property type="molecule type" value="Genomic_DNA"/>
</dbReference>
<evidence type="ECO:0000313" key="2">
    <source>
        <dbReference type="Proteomes" id="UP000009011"/>
    </source>
</evidence>
<dbReference type="KEGG" id="mro:MROS_0656"/>
<accession>I6ZPF3</accession>
<dbReference type="RefSeq" id="WP_014855336.1">
    <property type="nucleotide sequence ID" value="NC_018178.1"/>
</dbReference>
<evidence type="ECO:0000313" key="1">
    <source>
        <dbReference type="EMBL" id="AFN73899.1"/>
    </source>
</evidence>
<dbReference type="HOGENOM" id="CLU_753934_0_0_10"/>
<protein>
    <recommendedName>
        <fullName evidence="3">Porin</fullName>
    </recommendedName>
</protein>
<dbReference type="Proteomes" id="UP000009011">
    <property type="component" value="Chromosome"/>
</dbReference>
<sequence>MKRIILSLAFGFFFIAEITALPRFALRQGDRCIDCHVNPTGGIVRNENGFYFGKNVMSLISPREKDFALSPAITENLSIGFDYRTQFLYSQEKDRSDFQDMSGSIYLNASVSEKIDVVTRYDFVQSIWEGYAVARIFPNNSYIKAGSFVPYYGIRIDDHTAYTKGGDFGLLFSLGRIQGLLYNPFYIETGVELGAYFTDNVLMTASVGKPKSGALFSGDPAFTMRLEAGKEIGGVNLLLGASYAAFERKILSSSLRSRMYGGFAGLGLKYFSLIGEYDIAKDYAAEETGSRAAMVEASYKIYVGVDAVVRYDYFDYDDSTPDNEFEHIILGFEFFPYSFVEVRPQYRINLESAGNKNNAFVLQFHFWY</sequence>
<dbReference type="AlphaFoldDB" id="I6ZPF3"/>
<dbReference type="eggNOG" id="ENOG502ZBZV">
    <property type="taxonomic scope" value="Bacteria"/>
</dbReference>
<dbReference type="OrthoDB" id="5696825at2"/>
<name>I6ZPF3_MELRP</name>
<evidence type="ECO:0008006" key="3">
    <source>
        <dbReference type="Google" id="ProtNLM"/>
    </source>
</evidence>
<keyword evidence="2" id="KW-1185">Reference proteome</keyword>
<gene>
    <name evidence="1" type="ordered locus">MROS_0656</name>
</gene>